<comment type="similarity">
    <text evidence="8">Belongs to the shikimate dehydrogenase family.</text>
</comment>
<dbReference type="Gene3D" id="3.40.50.720">
    <property type="entry name" value="NAD(P)-binding Rossmann-like Domain"/>
    <property type="match status" value="1"/>
</dbReference>
<proteinExistence type="inferred from homology"/>
<evidence type="ECO:0000313" key="12">
    <source>
        <dbReference type="Proteomes" id="UP001161390"/>
    </source>
</evidence>
<dbReference type="SUPFAM" id="SSF51735">
    <property type="entry name" value="NAD(P)-binding Rossmann-fold domains"/>
    <property type="match status" value="1"/>
</dbReference>
<evidence type="ECO:0000259" key="9">
    <source>
        <dbReference type="Pfam" id="PF01488"/>
    </source>
</evidence>
<evidence type="ECO:0000256" key="6">
    <source>
        <dbReference type="ARBA" id="ARBA00023141"/>
    </source>
</evidence>
<dbReference type="InterPro" id="IPR036291">
    <property type="entry name" value="NAD(P)-bd_dom_sf"/>
</dbReference>
<feature type="domain" description="Shikimate dehydrogenase substrate binding N-terminal" evidence="10">
    <location>
        <begin position="14"/>
        <end position="96"/>
    </location>
</feature>
<accession>A0ABQ5UZ48</accession>
<keyword evidence="4 8" id="KW-0521">NADP</keyword>
<feature type="binding site" evidence="8">
    <location>
        <position position="94"/>
    </location>
    <ligand>
        <name>shikimate</name>
        <dbReference type="ChEBI" id="CHEBI:36208"/>
    </ligand>
</feature>
<evidence type="ECO:0000256" key="8">
    <source>
        <dbReference type="HAMAP-Rule" id="MF_00222"/>
    </source>
</evidence>
<evidence type="ECO:0000313" key="11">
    <source>
        <dbReference type="EMBL" id="GLQ20553.1"/>
    </source>
</evidence>
<dbReference type="EC" id="1.1.1.25" evidence="2 8"/>
<dbReference type="RefSeq" id="WP_284371266.1">
    <property type="nucleotide sequence ID" value="NZ_BSNJ01000003.1"/>
</dbReference>
<feature type="binding site" evidence="8">
    <location>
        <position position="227"/>
    </location>
    <ligand>
        <name>shikimate</name>
        <dbReference type="ChEBI" id="CHEBI:36208"/>
    </ligand>
</feature>
<dbReference type="InterPro" id="IPR022893">
    <property type="entry name" value="Shikimate_DH_fam"/>
</dbReference>
<feature type="binding site" evidence="8">
    <location>
        <begin position="135"/>
        <end position="139"/>
    </location>
    <ligand>
        <name>NADP(+)</name>
        <dbReference type="ChEBI" id="CHEBI:58349"/>
    </ligand>
</feature>
<comment type="subunit">
    <text evidence="8">Homodimer.</text>
</comment>
<feature type="active site" description="Proton acceptor" evidence="8">
    <location>
        <position position="73"/>
    </location>
</feature>
<evidence type="ECO:0000256" key="3">
    <source>
        <dbReference type="ARBA" id="ARBA00022605"/>
    </source>
</evidence>
<comment type="function">
    <text evidence="8">Involved in the biosynthesis of the chorismate, which leads to the biosynthesis of aromatic amino acids. Catalyzes the reversible NADPH linked reduction of 3-dehydroshikimate (DHSA) to yield shikimate (SA).</text>
</comment>
<dbReference type="Gene3D" id="3.40.50.10860">
    <property type="entry name" value="Leucine Dehydrogenase, chain A, domain 1"/>
    <property type="match status" value="1"/>
</dbReference>
<gene>
    <name evidence="8 11" type="primary">aroE</name>
    <name evidence="11" type="ORF">GCM10007854_15080</name>
</gene>
<sequence length="286" mass="30796">MSETSIPIAKLAGVCGWPIHHSLSPVLHNYWLRQAGIRGAYVPFMVKPWDAIRAFRSLKQTTISGVNVTLPLKTSAFRAADEATADAHRIGVANCLFMRDGKLIAHNTDMEGFISPLLQRRGQAWLRQRTALVIGAGGAARAVIGALIAEGVPEIIIVNRTDETADDLVTQAGLPSFYSLPWAQRSLATHRAGLIINASAAGMSGYPALDIDLSRAPETGLVYDLIYTPERTPLIAQAEAQGLETIGGLSMLIGQARPSFRLFYGVEAPASDPSDLLRQALMTGQR</sequence>
<keyword evidence="6 8" id="KW-0057">Aromatic amino acid biosynthesis</keyword>
<dbReference type="PANTHER" id="PTHR21089">
    <property type="entry name" value="SHIKIMATE DEHYDROGENASE"/>
    <property type="match status" value="1"/>
</dbReference>
<feature type="binding site" evidence="8">
    <location>
        <position position="69"/>
    </location>
    <ligand>
        <name>shikimate</name>
        <dbReference type="ChEBI" id="CHEBI:36208"/>
    </ligand>
</feature>
<dbReference type="SUPFAM" id="SSF53223">
    <property type="entry name" value="Aminoacid dehydrogenase-like, N-terminal domain"/>
    <property type="match status" value="1"/>
</dbReference>
<organism evidence="11 12">
    <name type="scientific">Algimonas porphyrae</name>
    <dbReference type="NCBI Taxonomy" id="1128113"/>
    <lineage>
        <taxon>Bacteria</taxon>
        <taxon>Pseudomonadati</taxon>
        <taxon>Pseudomonadota</taxon>
        <taxon>Alphaproteobacteria</taxon>
        <taxon>Maricaulales</taxon>
        <taxon>Robiginitomaculaceae</taxon>
        <taxon>Algimonas</taxon>
    </lineage>
</organism>
<feature type="binding site" evidence="8">
    <location>
        <position position="225"/>
    </location>
    <ligand>
        <name>NADP(+)</name>
        <dbReference type="ChEBI" id="CHEBI:58349"/>
    </ligand>
</feature>
<dbReference type="Proteomes" id="UP001161390">
    <property type="component" value="Unassembled WGS sequence"/>
</dbReference>
<keyword evidence="5 8" id="KW-0560">Oxidoreductase</keyword>
<dbReference type="InterPro" id="IPR006151">
    <property type="entry name" value="Shikm_DH/Glu-tRNA_Rdtase"/>
</dbReference>
<dbReference type="HAMAP" id="MF_00222">
    <property type="entry name" value="Shikimate_DH_AroE"/>
    <property type="match status" value="1"/>
</dbReference>
<comment type="catalytic activity">
    <reaction evidence="7 8">
        <text>shikimate + NADP(+) = 3-dehydroshikimate + NADPH + H(+)</text>
        <dbReference type="Rhea" id="RHEA:17737"/>
        <dbReference type="ChEBI" id="CHEBI:15378"/>
        <dbReference type="ChEBI" id="CHEBI:16630"/>
        <dbReference type="ChEBI" id="CHEBI:36208"/>
        <dbReference type="ChEBI" id="CHEBI:57783"/>
        <dbReference type="ChEBI" id="CHEBI:58349"/>
        <dbReference type="EC" id="1.1.1.25"/>
    </reaction>
</comment>
<dbReference type="CDD" id="cd01065">
    <property type="entry name" value="NAD_bind_Shikimate_DH"/>
    <property type="match status" value="1"/>
</dbReference>
<feature type="binding site" evidence="8">
    <location>
        <position position="248"/>
    </location>
    <ligand>
        <name>NADP(+)</name>
        <dbReference type="ChEBI" id="CHEBI:58349"/>
    </ligand>
</feature>
<evidence type="ECO:0000256" key="2">
    <source>
        <dbReference type="ARBA" id="ARBA00012962"/>
    </source>
</evidence>
<dbReference type="InterPro" id="IPR011342">
    <property type="entry name" value="Shikimate_DH"/>
</dbReference>
<feature type="binding site" evidence="8">
    <location>
        <position position="109"/>
    </location>
    <ligand>
        <name>shikimate</name>
        <dbReference type="ChEBI" id="CHEBI:36208"/>
    </ligand>
</feature>
<dbReference type="InterPro" id="IPR046346">
    <property type="entry name" value="Aminoacid_DH-like_N_sf"/>
</dbReference>
<dbReference type="NCBIfam" id="TIGR00507">
    <property type="entry name" value="aroE"/>
    <property type="match status" value="1"/>
</dbReference>
<evidence type="ECO:0000256" key="4">
    <source>
        <dbReference type="ARBA" id="ARBA00022857"/>
    </source>
</evidence>
<protein>
    <recommendedName>
        <fullName evidence="2 8">Shikimate dehydrogenase (NADP(+))</fullName>
        <shortName evidence="8">SDH</shortName>
        <ecNumber evidence="2 8">1.1.1.25</ecNumber>
    </recommendedName>
</protein>
<reference evidence="11" key="2">
    <citation type="submission" date="2023-01" db="EMBL/GenBank/DDBJ databases">
        <title>Draft genome sequence of Algimonas porphyrae strain NBRC 108216.</title>
        <authorList>
            <person name="Sun Q."/>
            <person name="Mori K."/>
        </authorList>
    </citation>
    <scope>NUCLEOTIDE SEQUENCE</scope>
    <source>
        <strain evidence="11">NBRC 108216</strain>
    </source>
</reference>
<comment type="caution">
    <text evidence="11">The sequence shown here is derived from an EMBL/GenBank/DDBJ whole genome shotgun (WGS) entry which is preliminary data.</text>
</comment>
<feature type="binding site" evidence="8">
    <location>
        <position position="255"/>
    </location>
    <ligand>
        <name>shikimate</name>
        <dbReference type="ChEBI" id="CHEBI:36208"/>
    </ligand>
</feature>
<feature type="binding site" evidence="8">
    <location>
        <begin position="22"/>
        <end position="24"/>
    </location>
    <ligand>
        <name>shikimate</name>
        <dbReference type="ChEBI" id="CHEBI:36208"/>
    </ligand>
</feature>
<dbReference type="Pfam" id="PF01488">
    <property type="entry name" value="Shikimate_DH"/>
    <property type="match status" value="1"/>
</dbReference>
<comment type="pathway">
    <text evidence="1 8">Metabolic intermediate biosynthesis; chorismate biosynthesis; chorismate from D-erythrose 4-phosphate and phosphoenolpyruvate: step 4/7.</text>
</comment>
<dbReference type="InterPro" id="IPR013708">
    <property type="entry name" value="Shikimate_DH-bd_N"/>
</dbReference>
<dbReference type="PANTHER" id="PTHR21089:SF1">
    <property type="entry name" value="BIFUNCTIONAL 3-DEHYDROQUINATE DEHYDRATASE_SHIKIMATE DEHYDROGENASE, CHLOROPLASTIC"/>
    <property type="match status" value="1"/>
</dbReference>
<evidence type="ECO:0000256" key="5">
    <source>
        <dbReference type="ARBA" id="ARBA00023002"/>
    </source>
</evidence>
<name>A0ABQ5UZ48_9PROT</name>
<evidence type="ECO:0000259" key="10">
    <source>
        <dbReference type="Pfam" id="PF08501"/>
    </source>
</evidence>
<keyword evidence="3 8" id="KW-0028">Amino-acid biosynthesis</keyword>
<reference evidence="11" key="1">
    <citation type="journal article" date="2014" name="Int. J. Syst. Evol. Microbiol.">
        <title>Complete genome of a new Firmicutes species belonging to the dominant human colonic microbiota ('Ruminococcus bicirculans') reveals two chromosomes and a selective capacity to utilize plant glucans.</title>
        <authorList>
            <consortium name="NISC Comparative Sequencing Program"/>
            <person name="Wegmann U."/>
            <person name="Louis P."/>
            <person name="Goesmann A."/>
            <person name="Henrissat B."/>
            <person name="Duncan S.H."/>
            <person name="Flint H.J."/>
        </authorList>
    </citation>
    <scope>NUCLEOTIDE SEQUENCE</scope>
    <source>
        <strain evidence="11">NBRC 108216</strain>
    </source>
</reference>
<dbReference type="EMBL" id="BSNJ01000003">
    <property type="protein sequence ID" value="GLQ20553.1"/>
    <property type="molecule type" value="Genomic_DNA"/>
</dbReference>
<evidence type="ECO:0000256" key="1">
    <source>
        <dbReference type="ARBA" id="ARBA00004871"/>
    </source>
</evidence>
<feature type="domain" description="Quinate/shikimate 5-dehydrogenase/glutamyl-tRNA reductase" evidence="9">
    <location>
        <begin position="125"/>
        <end position="199"/>
    </location>
</feature>
<keyword evidence="12" id="KW-1185">Reference proteome</keyword>
<dbReference type="Pfam" id="PF08501">
    <property type="entry name" value="Shikimate_dh_N"/>
    <property type="match status" value="1"/>
</dbReference>
<evidence type="ECO:0000256" key="7">
    <source>
        <dbReference type="ARBA" id="ARBA00049442"/>
    </source>
</evidence>
<comment type="caution">
    <text evidence="8">Lacks conserved residue(s) required for the propagation of feature annotation.</text>
</comment>